<sequence length="272" mass="30271">MSTPRTEAIANTYEIEEEEEEIQENNEERQGQPLASIKEIEEMSSVFSFDVNSVGARNEDSVYVAVGKSQSSLDALSWTLSHFVDSSANATTVFLVHVFPEIHYIPSPSKDLTIVGKLPKSQVSAAQVETYMAQERRKRRQLLQKYLDMCTASKVKVDTMLVESDMVAKAIIDLIPILNITKLVVGTRKVKSKRSGGIAHQIFESAPKTCEVKVVCEGKDATANMLGSPSPSPSDSYSPTANENYFQIPQSQKAYDDRRHDSFACMCFKPKF</sequence>
<evidence type="ECO:0000256" key="1">
    <source>
        <dbReference type="SAM" id="MobiDB-lite"/>
    </source>
</evidence>
<dbReference type="PANTHER" id="PTHR47382">
    <property type="entry name" value="U-BOX DOMAIN-CONTAINING PROTEIN 52-LIKE"/>
    <property type="match status" value="1"/>
</dbReference>
<dbReference type="SUPFAM" id="SSF52402">
    <property type="entry name" value="Adenine nucleotide alpha hydrolases-like"/>
    <property type="match status" value="1"/>
</dbReference>
<name>A0ABR2A3Q1_9ROSI</name>
<evidence type="ECO:0000313" key="3">
    <source>
        <dbReference type="Proteomes" id="UP001396334"/>
    </source>
</evidence>
<gene>
    <name evidence="2" type="ORF">V6N11_076684</name>
</gene>
<comment type="caution">
    <text evidence="2">The sequence shown here is derived from an EMBL/GenBank/DDBJ whole genome shotgun (WGS) entry which is preliminary data.</text>
</comment>
<dbReference type="PANTHER" id="PTHR47382:SF3">
    <property type="entry name" value="ADENINE NUCLEOTIDE ALPHA HYDROLASES-LIKE SUPERFAMILY PROTEIN"/>
    <property type="match status" value="1"/>
</dbReference>
<dbReference type="Gene3D" id="3.40.50.620">
    <property type="entry name" value="HUPs"/>
    <property type="match status" value="1"/>
</dbReference>
<organism evidence="2 3">
    <name type="scientific">Hibiscus sabdariffa</name>
    <name type="common">roselle</name>
    <dbReference type="NCBI Taxonomy" id="183260"/>
    <lineage>
        <taxon>Eukaryota</taxon>
        <taxon>Viridiplantae</taxon>
        <taxon>Streptophyta</taxon>
        <taxon>Embryophyta</taxon>
        <taxon>Tracheophyta</taxon>
        <taxon>Spermatophyta</taxon>
        <taxon>Magnoliopsida</taxon>
        <taxon>eudicotyledons</taxon>
        <taxon>Gunneridae</taxon>
        <taxon>Pentapetalae</taxon>
        <taxon>rosids</taxon>
        <taxon>malvids</taxon>
        <taxon>Malvales</taxon>
        <taxon>Malvaceae</taxon>
        <taxon>Malvoideae</taxon>
        <taxon>Hibiscus</taxon>
    </lineage>
</organism>
<proteinExistence type="predicted"/>
<evidence type="ECO:0000313" key="2">
    <source>
        <dbReference type="EMBL" id="KAK8487467.1"/>
    </source>
</evidence>
<feature type="region of interest" description="Disordered" evidence="1">
    <location>
        <begin position="1"/>
        <end position="33"/>
    </location>
</feature>
<dbReference type="Proteomes" id="UP001396334">
    <property type="component" value="Unassembled WGS sequence"/>
</dbReference>
<dbReference type="EMBL" id="JBBPBN010000397">
    <property type="protein sequence ID" value="KAK8487467.1"/>
    <property type="molecule type" value="Genomic_DNA"/>
</dbReference>
<reference evidence="2 3" key="1">
    <citation type="journal article" date="2024" name="G3 (Bethesda)">
        <title>Genome assembly of Hibiscus sabdariffa L. provides insights into metabolisms of medicinal natural products.</title>
        <authorList>
            <person name="Kim T."/>
        </authorList>
    </citation>
    <scope>NUCLEOTIDE SEQUENCE [LARGE SCALE GENOMIC DNA]</scope>
    <source>
        <strain evidence="2">TK-2024</strain>
        <tissue evidence="2">Old leaves</tissue>
    </source>
</reference>
<keyword evidence="3" id="KW-1185">Reference proteome</keyword>
<dbReference type="CDD" id="cd01989">
    <property type="entry name" value="USP_STK_Ubox_N"/>
    <property type="match status" value="1"/>
</dbReference>
<protein>
    <submittedName>
        <fullName evidence="2">Uncharacterized protein</fullName>
    </submittedName>
</protein>
<feature type="region of interest" description="Disordered" evidence="1">
    <location>
        <begin position="223"/>
        <end position="242"/>
    </location>
</feature>
<accession>A0ABR2A3Q1</accession>
<dbReference type="InterPro" id="IPR014729">
    <property type="entry name" value="Rossmann-like_a/b/a_fold"/>
</dbReference>
<feature type="compositionally biased region" description="Acidic residues" evidence="1">
    <location>
        <begin position="14"/>
        <end position="25"/>
    </location>
</feature>